<gene>
    <name evidence="3" type="ORF">VB738_01325</name>
</gene>
<comment type="caution">
    <text evidence="3">The sequence shown here is derived from an EMBL/GenBank/DDBJ whole genome shotgun (WGS) entry which is preliminary data.</text>
</comment>
<feature type="transmembrane region" description="Helical" evidence="1">
    <location>
        <begin position="218"/>
        <end position="237"/>
    </location>
</feature>
<feature type="transmembrane region" description="Helical" evidence="1">
    <location>
        <begin position="301"/>
        <end position="320"/>
    </location>
</feature>
<reference evidence="3 4" key="1">
    <citation type="submission" date="2023-12" db="EMBL/GenBank/DDBJ databases">
        <title>Baltic Sea Cyanobacteria.</title>
        <authorList>
            <person name="Delbaje E."/>
            <person name="Fewer D.P."/>
            <person name="Shishido T.K."/>
        </authorList>
    </citation>
    <scope>NUCLEOTIDE SEQUENCE [LARGE SCALE GENOMIC DNA]</scope>
    <source>
        <strain evidence="3 4">UHCC 0139</strain>
    </source>
</reference>
<keyword evidence="1" id="KW-0812">Transmembrane</keyword>
<evidence type="ECO:0000256" key="1">
    <source>
        <dbReference type="SAM" id="Phobius"/>
    </source>
</evidence>
<keyword evidence="1" id="KW-1133">Transmembrane helix</keyword>
<feature type="transmembrane region" description="Helical" evidence="1">
    <location>
        <begin position="350"/>
        <end position="370"/>
    </location>
</feature>
<feature type="transmembrane region" description="Helical" evidence="1">
    <location>
        <begin position="75"/>
        <end position="92"/>
    </location>
</feature>
<feature type="transmembrane region" description="Helical" evidence="1">
    <location>
        <begin position="249"/>
        <end position="268"/>
    </location>
</feature>
<proteinExistence type="predicted"/>
<dbReference type="Proteomes" id="UP001304461">
    <property type="component" value="Unassembled WGS sequence"/>
</dbReference>
<feature type="domain" description="DUF2157" evidence="2">
    <location>
        <begin position="10"/>
        <end position="147"/>
    </location>
</feature>
<protein>
    <submittedName>
        <fullName evidence="3">DUF2157 domain-containing protein</fullName>
    </submittedName>
</protein>
<organism evidence="3 4">
    <name type="scientific">Cyanobium gracile UHCC 0139</name>
    <dbReference type="NCBI Taxonomy" id="3110308"/>
    <lineage>
        <taxon>Bacteria</taxon>
        <taxon>Bacillati</taxon>
        <taxon>Cyanobacteriota</taxon>
        <taxon>Cyanophyceae</taxon>
        <taxon>Synechococcales</taxon>
        <taxon>Prochlorococcaceae</taxon>
        <taxon>Cyanobium</taxon>
    </lineage>
</organism>
<dbReference type="InterPro" id="IPR018677">
    <property type="entry name" value="DUF2157"/>
</dbReference>
<keyword evidence="4" id="KW-1185">Reference proteome</keyword>
<feature type="transmembrane region" description="Helical" evidence="1">
    <location>
        <begin position="41"/>
        <end position="63"/>
    </location>
</feature>
<feature type="transmembrane region" description="Helical" evidence="1">
    <location>
        <begin position="275"/>
        <end position="295"/>
    </location>
</feature>
<evidence type="ECO:0000259" key="2">
    <source>
        <dbReference type="Pfam" id="PF09925"/>
    </source>
</evidence>
<evidence type="ECO:0000313" key="3">
    <source>
        <dbReference type="EMBL" id="MEA5389890.1"/>
    </source>
</evidence>
<keyword evidence="1" id="KW-0472">Membrane</keyword>
<name>A0ABU5RQ57_9CYAN</name>
<feature type="transmembrane region" description="Helical" evidence="1">
    <location>
        <begin position="152"/>
        <end position="168"/>
    </location>
</feature>
<dbReference type="Pfam" id="PF09925">
    <property type="entry name" value="DUF2157"/>
    <property type="match status" value="1"/>
</dbReference>
<evidence type="ECO:0000313" key="4">
    <source>
        <dbReference type="Proteomes" id="UP001304461"/>
    </source>
</evidence>
<sequence length="387" mass="40417">MAEGWESRLERWRQAGLIDPAGAEAIRAWERTQPSPQRLRVPVLVAVALGGVLVAAGLLLFVSTHWQALAPGQRFALLLASVVGLHGGAAAVEERFPPLAVSLHGVGTVTLGAGLFLAGQLFHLEAHWPLGLLLWAIGAGLGWALLRQWPQLALLALLGPAWLVGEWQRAVDAATEGLQRGSGDPTAALAPAAGLLLLSLCYLAAPAGAGAAPAPRRVLLWLGGLGLLPTGLLWQLFSHGGPATAPLPLPLAAVGWAVALGAPLLLALRLRGRRAWPLAVAIGWLLPGVALAWSSHQDAGVFTYLWWAVGGLLLVAWGVMEGRAERVNLGAALIAVDVLAFYVSQVMDSLGRSASLIGLGVLFLGGGWGLELLRRRLVARAIGRGTP</sequence>
<feature type="transmembrane region" description="Helical" evidence="1">
    <location>
        <begin position="99"/>
        <end position="122"/>
    </location>
</feature>
<accession>A0ABU5RQ57</accession>
<dbReference type="EMBL" id="JAYGHX010000001">
    <property type="protein sequence ID" value="MEA5389890.1"/>
    <property type="molecule type" value="Genomic_DNA"/>
</dbReference>
<feature type="transmembrane region" description="Helical" evidence="1">
    <location>
        <begin position="327"/>
        <end position="344"/>
    </location>
</feature>
<feature type="transmembrane region" description="Helical" evidence="1">
    <location>
        <begin position="188"/>
        <end position="206"/>
    </location>
</feature>
<dbReference type="RefSeq" id="WP_323304018.1">
    <property type="nucleotide sequence ID" value="NZ_JAYGHX010000001.1"/>
</dbReference>
<feature type="transmembrane region" description="Helical" evidence="1">
    <location>
        <begin position="128"/>
        <end position="145"/>
    </location>
</feature>